<dbReference type="Pfam" id="PF00528">
    <property type="entry name" value="BPD_transp_1"/>
    <property type="match status" value="1"/>
</dbReference>
<dbReference type="KEGG" id="halh:HTSR_1549"/>
<dbReference type="KEGG" id="hhsr:HSR6_1619"/>
<dbReference type="RefSeq" id="WP_070365396.1">
    <property type="nucleotide sequence ID" value="NZ_CP016070.1"/>
</dbReference>
<keyword evidence="6 7" id="KW-0472">Membrane</keyword>
<evidence type="ECO:0000313" key="10">
    <source>
        <dbReference type="EMBL" id="APE96059.1"/>
    </source>
</evidence>
<dbReference type="AlphaFoldDB" id="A0A1D8S5U9"/>
<dbReference type="PROSITE" id="PS50928">
    <property type="entry name" value="ABC_TM1"/>
    <property type="match status" value="1"/>
</dbReference>
<dbReference type="EMBL" id="CP016804">
    <property type="protein sequence ID" value="APE96059.1"/>
    <property type="molecule type" value="Genomic_DNA"/>
</dbReference>
<feature type="domain" description="ABC transmembrane type-1" evidence="8">
    <location>
        <begin position="56"/>
        <end position="241"/>
    </location>
</feature>
<feature type="transmembrane region" description="Helical" evidence="7">
    <location>
        <begin position="219"/>
        <end position="240"/>
    </location>
</feature>
<evidence type="ECO:0000256" key="5">
    <source>
        <dbReference type="ARBA" id="ARBA00022989"/>
    </source>
</evidence>
<evidence type="ECO:0000313" key="9">
    <source>
        <dbReference type="EMBL" id="AOW80722.1"/>
    </source>
</evidence>
<sequence length="258" mass="27460">MVGPKLTRTLSLALPIVLWQGAVSAGLLDPTFVPPPIEIGQRTLHLLTEANFRGHVYATLRRTGLAAGSSALFGIPIGFAMAANKRIRAVLSPVISAIFALPVIALFPLLILVMGSTEAALVFTGAVGSFILIVWNARNGAKAIDPVYLEVARDNGARSRLAQLREVWLPGALPLVFVGLRLGLSMSLLIVTAVEFVAGTDGLGYVLWISWQASVLPDLYATLVVIGAIGVLVTDGLATLRTRLIPWDRMGDHTIINP</sequence>
<evidence type="ECO:0000256" key="4">
    <source>
        <dbReference type="ARBA" id="ARBA00022692"/>
    </source>
</evidence>
<keyword evidence="2 7" id="KW-0813">Transport</keyword>
<organism evidence="9 11">
    <name type="scientific">Halodesulfurarchaeum formicicum</name>
    <dbReference type="NCBI Taxonomy" id="1873524"/>
    <lineage>
        <taxon>Archaea</taxon>
        <taxon>Methanobacteriati</taxon>
        <taxon>Methanobacteriota</taxon>
        <taxon>Stenosarchaea group</taxon>
        <taxon>Halobacteria</taxon>
        <taxon>Halobacteriales</taxon>
        <taxon>Halobacteriaceae</taxon>
        <taxon>Halodesulfurarchaeum</taxon>
    </lineage>
</organism>
<dbReference type="GeneID" id="30418147"/>
<protein>
    <submittedName>
        <fullName evidence="9">Binding-protein-dependent transport system inner membrane protein</fullName>
    </submittedName>
    <submittedName>
        <fullName evidence="10">Binding-protein-dependent transport system innermembrane protein</fullName>
    </submittedName>
</protein>
<evidence type="ECO:0000256" key="3">
    <source>
        <dbReference type="ARBA" id="ARBA00022475"/>
    </source>
</evidence>
<evidence type="ECO:0000256" key="1">
    <source>
        <dbReference type="ARBA" id="ARBA00004651"/>
    </source>
</evidence>
<dbReference type="Proteomes" id="UP000186165">
    <property type="component" value="Chromosome"/>
</dbReference>
<gene>
    <name evidence="10" type="ORF">HSR6_1619</name>
    <name evidence="9" type="ORF">HTSR_1549</name>
</gene>
<evidence type="ECO:0000313" key="12">
    <source>
        <dbReference type="Proteomes" id="UP000186165"/>
    </source>
</evidence>
<dbReference type="PANTHER" id="PTHR30151:SF0">
    <property type="entry name" value="ABC TRANSPORTER PERMEASE PROTEIN MJ0413-RELATED"/>
    <property type="match status" value="1"/>
</dbReference>
<keyword evidence="5 7" id="KW-1133">Transmembrane helix</keyword>
<dbReference type="InterPro" id="IPR035906">
    <property type="entry name" value="MetI-like_sf"/>
</dbReference>
<keyword evidence="3" id="KW-1003">Cell membrane</keyword>
<accession>A0A1J1AE52</accession>
<accession>A0A1D8S5U9</accession>
<dbReference type="OrthoDB" id="50379at2157"/>
<dbReference type="PATRIC" id="fig|1855411.3.peg.1551"/>
<dbReference type="InterPro" id="IPR000515">
    <property type="entry name" value="MetI-like"/>
</dbReference>
<dbReference type="Proteomes" id="UP000185608">
    <property type="component" value="Chromosome"/>
</dbReference>
<dbReference type="GO" id="GO:0005886">
    <property type="term" value="C:plasma membrane"/>
    <property type="evidence" value="ECO:0007669"/>
    <property type="project" value="UniProtKB-SubCell"/>
</dbReference>
<evidence type="ECO:0000256" key="7">
    <source>
        <dbReference type="RuleBase" id="RU363032"/>
    </source>
</evidence>
<feature type="transmembrane region" description="Helical" evidence="7">
    <location>
        <begin position="167"/>
        <end position="199"/>
    </location>
</feature>
<feature type="transmembrane region" description="Helical" evidence="7">
    <location>
        <begin position="119"/>
        <end position="137"/>
    </location>
</feature>
<evidence type="ECO:0000259" key="8">
    <source>
        <dbReference type="PROSITE" id="PS50928"/>
    </source>
</evidence>
<evidence type="ECO:0000256" key="6">
    <source>
        <dbReference type="ARBA" id="ARBA00023136"/>
    </source>
</evidence>
<dbReference type="GO" id="GO:0055085">
    <property type="term" value="P:transmembrane transport"/>
    <property type="evidence" value="ECO:0007669"/>
    <property type="project" value="InterPro"/>
</dbReference>
<proteinExistence type="inferred from homology"/>
<name>A0A1D8S5U9_9EURY</name>
<dbReference type="PANTHER" id="PTHR30151">
    <property type="entry name" value="ALKANE SULFONATE ABC TRANSPORTER-RELATED, MEMBRANE SUBUNIT"/>
    <property type="match status" value="1"/>
</dbReference>
<evidence type="ECO:0000313" key="11">
    <source>
        <dbReference type="Proteomes" id="UP000185608"/>
    </source>
</evidence>
<dbReference type="SUPFAM" id="SSF161098">
    <property type="entry name" value="MetI-like"/>
    <property type="match status" value="1"/>
</dbReference>
<comment type="similarity">
    <text evidence="7">Belongs to the binding-protein-dependent transport system permease family.</text>
</comment>
<dbReference type="CDD" id="cd06261">
    <property type="entry name" value="TM_PBP2"/>
    <property type="match status" value="1"/>
</dbReference>
<comment type="subcellular location">
    <subcellularLocation>
        <location evidence="1 7">Cell membrane</location>
        <topology evidence="1 7">Multi-pass membrane protein</topology>
    </subcellularLocation>
</comment>
<evidence type="ECO:0000256" key="2">
    <source>
        <dbReference type="ARBA" id="ARBA00022448"/>
    </source>
</evidence>
<dbReference type="EMBL" id="CP016070">
    <property type="protein sequence ID" value="AOW80722.1"/>
    <property type="molecule type" value="Genomic_DNA"/>
</dbReference>
<reference evidence="9 11" key="1">
    <citation type="submission" date="2016-06" db="EMBL/GenBank/DDBJ databases">
        <title>Discovery of anaerobic lithoheterotrophic haloarchaeon capable of sulfur respiration by hydrogen and formate.</title>
        <authorList>
            <person name="Sorokin D.Y."/>
            <person name="Kublanov I.V."/>
            <person name="Roman P."/>
            <person name="Sinninghe Damste J.S."/>
            <person name="Golyshin P.N."/>
            <person name="Rojo D."/>
            <person name="Ciordia S."/>
            <person name="Mena Md.C."/>
            <person name="Ferrer M."/>
            <person name="Smedile F."/>
            <person name="Messina E."/>
            <person name="La Cono V."/>
            <person name="Yakimov M.M."/>
        </authorList>
    </citation>
    <scope>NUCLEOTIDE SEQUENCE [LARGE SCALE GENOMIC DNA]</scope>
    <source>
        <strain evidence="9 11">HTSR1</strain>
    </source>
</reference>
<keyword evidence="4 7" id="KW-0812">Transmembrane</keyword>
<feature type="transmembrane region" description="Helical" evidence="7">
    <location>
        <begin position="90"/>
        <end position="113"/>
    </location>
</feature>
<dbReference type="STRING" id="1873524.HSR6_1619"/>
<reference evidence="10" key="3">
    <citation type="journal article" date="2017" name="ISME J.">
        <title>Discovery of anaerobic lithoheterotrophic haloarchaea, ubiquitous in hypersaline habitats.</title>
        <authorList>
            <person name="Sorokin D.Y."/>
            <person name="Messina E."/>
            <person name="Smedile F."/>
            <person name="Roman P."/>
            <person name="Damste J.S.S."/>
            <person name="Ciordia S."/>
            <person name="Mena M.C."/>
            <person name="Ferrer M."/>
            <person name="Golyshin P.N."/>
            <person name="Kublanov I.V."/>
            <person name="Samarov N.I."/>
            <person name="Toshchakov S.V."/>
            <person name="La Cono V."/>
            <person name="Yakimov M.M."/>
        </authorList>
    </citation>
    <scope>NUCLEOTIDE SEQUENCE</scope>
    <source>
        <strain evidence="10">HSR6</strain>
    </source>
</reference>
<keyword evidence="12" id="KW-1185">Reference proteome</keyword>
<dbReference type="Gene3D" id="1.10.3720.10">
    <property type="entry name" value="MetI-like"/>
    <property type="match status" value="1"/>
</dbReference>
<reference evidence="12" key="2">
    <citation type="submission" date="2016-08" db="EMBL/GenBank/DDBJ databases">
        <title>Discovery of first anaerobic lithoheterotrophic haloarchae widely represented in hypersaline habitats.</title>
        <authorList>
            <person name="Sorokin D.Y."/>
            <person name="Kublanov I.V."/>
            <person name="Roman P."/>
            <person name="Sinninghe Damste J.S."/>
            <person name="Golyshin P.N."/>
            <person name="Rojo D."/>
            <person name="Ciordia S."/>
            <person name="Mena Md.C."/>
            <person name="Ferrer M."/>
            <person name="Smedile F."/>
            <person name="Messina E."/>
            <person name="La Cono V."/>
            <person name="Yakimov M.M."/>
        </authorList>
    </citation>
    <scope>NUCLEOTIDE SEQUENCE [LARGE SCALE GENOMIC DNA]</scope>
    <source>
        <strain evidence="12">HSR6</strain>
    </source>
</reference>